<keyword evidence="3" id="KW-1185">Reference proteome</keyword>
<dbReference type="AlphaFoldDB" id="A0A2P6PZ16"/>
<dbReference type="EMBL" id="PDCK01000044">
    <property type="protein sequence ID" value="PRQ27159.1"/>
    <property type="molecule type" value="Genomic_DNA"/>
</dbReference>
<sequence length="191" mass="22287">MPLGPRRHCAHISTAAYIQLNTTLLTIPFDLLWCKPMPGFTTSNDCLVQIGGYNDEERRVRFFEFCPDCDWNEIEYGLAVLLWYSANDILADGREIIIGDRGQFNYEFYLKTESTQNVYNFPFLLKTYDPYVENNLYPFAFLNVNGNLFIFANNRDILLDYITNNVVKMYPQILVGNQGLIYEPVQRFCCH</sequence>
<protein>
    <submittedName>
        <fullName evidence="2">Putative galactose oxidase, beta-propeller</fullName>
    </submittedName>
</protein>
<reference evidence="2 3" key="1">
    <citation type="journal article" date="2018" name="Nat. Genet.">
        <title>The Rosa genome provides new insights in the design of modern roses.</title>
        <authorList>
            <person name="Bendahmane M."/>
        </authorList>
    </citation>
    <scope>NUCLEOTIDE SEQUENCE [LARGE SCALE GENOMIC DNA]</scope>
    <source>
        <strain evidence="3">cv. Old Blush</strain>
    </source>
</reference>
<dbReference type="InterPro" id="IPR009880">
    <property type="entry name" value="Glyoxal_oxidase_N"/>
</dbReference>
<name>A0A2P6PZ16_ROSCH</name>
<evidence type="ECO:0000259" key="1">
    <source>
        <dbReference type="Pfam" id="PF07250"/>
    </source>
</evidence>
<gene>
    <name evidence="2" type="ORF">RchiOBHm_Chr6g0302331</name>
</gene>
<dbReference type="PANTHER" id="PTHR32208:SF62">
    <property type="entry name" value="OXIDASE, PUTATIVE, EXPRESSED-RELATED"/>
    <property type="match status" value="1"/>
</dbReference>
<dbReference type="Proteomes" id="UP000238479">
    <property type="component" value="Chromosome 6"/>
</dbReference>
<organism evidence="2 3">
    <name type="scientific">Rosa chinensis</name>
    <name type="common">China rose</name>
    <dbReference type="NCBI Taxonomy" id="74649"/>
    <lineage>
        <taxon>Eukaryota</taxon>
        <taxon>Viridiplantae</taxon>
        <taxon>Streptophyta</taxon>
        <taxon>Embryophyta</taxon>
        <taxon>Tracheophyta</taxon>
        <taxon>Spermatophyta</taxon>
        <taxon>Magnoliopsida</taxon>
        <taxon>eudicotyledons</taxon>
        <taxon>Gunneridae</taxon>
        <taxon>Pentapetalae</taxon>
        <taxon>rosids</taxon>
        <taxon>fabids</taxon>
        <taxon>Rosales</taxon>
        <taxon>Rosaceae</taxon>
        <taxon>Rosoideae</taxon>
        <taxon>Rosoideae incertae sedis</taxon>
        <taxon>Rosa</taxon>
    </lineage>
</organism>
<dbReference type="Gramene" id="PRQ27159">
    <property type="protein sequence ID" value="PRQ27159"/>
    <property type="gene ID" value="RchiOBHm_Chr6g0302331"/>
</dbReference>
<comment type="caution">
    <text evidence="2">The sequence shown here is derived from an EMBL/GenBank/DDBJ whole genome shotgun (WGS) entry which is preliminary data.</text>
</comment>
<dbReference type="PANTHER" id="PTHR32208">
    <property type="entry name" value="SECRETED PROTEIN-RELATED"/>
    <property type="match status" value="1"/>
</dbReference>
<dbReference type="STRING" id="74649.A0A2P6PZ16"/>
<dbReference type="OMA" id="WYSANDI"/>
<evidence type="ECO:0000313" key="2">
    <source>
        <dbReference type="EMBL" id="PRQ27159.1"/>
    </source>
</evidence>
<accession>A0A2P6PZ16</accession>
<dbReference type="InterPro" id="IPR037293">
    <property type="entry name" value="Gal_Oxidase_central_sf"/>
</dbReference>
<feature type="domain" description="Glyoxal oxidase N-terminal" evidence="1">
    <location>
        <begin position="25"/>
        <end position="175"/>
    </location>
</feature>
<dbReference type="Gene3D" id="2.130.10.80">
    <property type="entry name" value="Galactose oxidase/kelch, beta-propeller"/>
    <property type="match status" value="1"/>
</dbReference>
<dbReference type="Pfam" id="PF07250">
    <property type="entry name" value="Glyoxal_oxid_N"/>
    <property type="match status" value="1"/>
</dbReference>
<proteinExistence type="predicted"/>
<evidence type="ECO:0000313" key="3">
    <source>
        <dbReference type="Proteomes" id="UP000238479"/>
    </source>
</evidence>